<organism evidence="2 3">
    <name type="scientific">Amorphus orientalis</name>
    <dbReference type="NCBI Taxonomy" id="649198"/>
    <lineage>
        <taxon>Bacteria</taxon>
        <taxon>Pseudomonadati</taxon>
        <taxon>Pseudomonadota</taxon>
        <taxon>Alphaproteobacteria</taxon>
        <taxon>Hyphomicrobiales</taxon>
        <taxon>Amorphaceae</taxon>
        <taxon>Amorphus</taxon>
    </lineage>
</organism>
<reference evidence="2" key="1">
    <citation type="submission" date="2023-07" db="EMBL/GenBank/DDBJ databases">
        <title>Genomic Encyclopedia of Type Strains, Phase IV (KMG-IV): sequencing the most valuable type-strain genomes for metagenomic binning, comparative biology and taxonomic classification.</title>
        <authorList>
            <person name="Goeker M."/>
        </authorList>
    </citation>
    <scope>NUCLEOTIDE SEQUENCE</scope>
    <source>
        <strain evidence="2">DSM 21202</strain>
    </source>
</reference>
<evidence type="ECO:0000313" key="3">
    <source>
        <dbReference type="Proteomes" id="UP001229244"/>
    </source>
</evidence>
<dbReference type="AlphaFoldDB" id="A0AAE3VSE5"/>
<feature type="signal peptide" evidence="1">
    <location>
        <begin position="1"/>
        <end position="24"/>
    </location>
</feature>
<dbReference type="Pfam" id="PF12098">
    <property type="entry name" value="DUF3574"/>
    <property type="match status" value="1"/>
</dbReference>
<keyword evidence="1" id="KW-0732">Signal</keyword>
<sequence>MIRAILCAVTAALLILSPMRAAMAQATPDTAKAVQSTLYFGMRSPAGGISEQEWVAFLTDEVTPRFPDGLTVLNAYGQTGTGTGDSGSMLREQTKVLIVVHADTADARESLASLKEMYKERFPGAAVFHTRTMVEIVTN</sequence>
<dbReference type="Proteomes" id="UP001229244">
    <property type="component" value="Unassembled WGS sequence"/>
</dbReference>
<accession>A0AAE3VSE5</accession>
<name>A0AAE3VSE5_9HYPH</name>
<evidence type="ECO:0000256" key="1">
    <source>
        <dbReference type="SAM" id="SignalP"/>
    </source>
</evidence>
<proteinExistence type="predicted"/>
<dbReference type="EMBL" id="JAUSUL010000005">
    <property type="protein sequence ID" value="MDQ0317332.1"/>
    <property type="molecule type" value="Genomic_DNA"/>
</dbReference>
<feature type="chain" id="PRO_5041952521" description="DUF3574 domain-containing protein" evidence="1">
    <location>
        <begin position="25"/>
        <end position="139"/>
    </location>
</feature>
<dbReference type="RefSeq" id="WP_306887250.1">
    <property type="nucleotide sequence ID" value="NZ_JAUSUL010000005.1"/>
</dbReference>
<dbReference type="InterPro" id="IPR021957">
    <property type="entry name" value="DUF3574"/>
</dbReference>
<evidence type="ECO:0000313" key="2">
    <source>
        <dbReference type="EMBL" id="MDQ0317332.1"/>
    </source>
</evidence>
<keyword evidence="3" id="KW-1185">Reference proteome</keyword>
<protein>
    <recommendedName>
        <fullName evidence="4">DUF3574 domain-containing protein</fullName>
    </recommendedName>
</protein>
<comment type="caution">
    <text evidence="2">The sequence shown here is derived from an EMBL/GenBank/DDBJ whole genome shotgun (WGS) entry which is preliminary data.</text>
</comment>
<evidence type="ECO:0008006" key="4">
    <source>
        <dbReference type="Google" id="ProtNLM"/>
    </source>
</evidence>
<gene>
    <name evidence="2" type="ORF">J2S73_003816</name>
</gene>